<reference evidence="3" key="1">
    <citation type="submission" date="2018-12" db="EMBL/GenBank/DDBJ databases">
        <authorList>
            <person name="Syme R.A."/>
            <person name="Farfan-Caceres L."/>
            <person name="Lichtenzveig J."/>
        </authorList>
    </citation>
    <scope>NUCLEOTIDE SEQUENCE</scope>
    <source>
        <strain evidence="3">Al4</strain>
    </source>
</reference>
<accession>A0A8H7J0U3</accession>
<name>A0A8H7J0U3_9PLEO</name>
<evidence type="ECO:0000313" key="4">
    <source>
        <dbReference type="Proteomes" id="UP000651452"/>
    </source>
</evidence>
<feature type="region of interest" description="Disordered" evidence="1">
    <location>
        <begin position="104"/>
        <end position="237"/>
    </location>
</feature>
<gene>
    <name evidence="3" type="ORF">EKO04_007475</name>
</gene>
<dbReference type="EMBL" id="RZGK01000013">
    <property type="protein sequence ID" value="KAF9694415.1"/>
    <property type="molecule type" value="Genomic_DNA"/>
</dbReference>
<evidence type="ECO:0000259" key="2">
    <source>
        <dbReference type="Pfam" id="PF22980"/>
    </source>
</evidence>
<proteinExistence type="predicted"/>
<feature type="domain" description="Myb-like DNA-binding" evidence="2">
    <location>
        <begin position="60"/>
        <end position="105"/>
    </location>
</feature>
<feature type="compositionally biased region" description="Acidic residues" evidence="1">
    <location>
        <begin position="198"/>
        <end position="208"/>
    </location>
</feature>
<dbReference type="Pfam" id="PF22980">
    <property type="entry name" value="Myb_DNA-bind_8"/>
    <property type="match status" value="2"/>
</dbReference>
<evidence type="ECO:0000313" key="3">
    <source>
        <dbReference type="EMBL" id="KAF9694415.1"/>
    </source>
</evidence>
<sequence>MPSEQENIQYLYLVLTHGGTPTINWEPICDALQLEKGAATKRWSRLKKAVENGENPAVSNYDFLWLMIKHSTRDKPFDWDAIAAQCNSTKGACSKRYSRLKLAFENVDTPPRTPSKAGKSKTTDDTPTATPKRKRTPAKKAGADKFQTATDSDEDEEPAKPKRAKSTPKAKPKPKNGFRAGDVKSAEAAQAVIKNEPIDDDGGDDSDVFLDAQERAVADAEVEEDEVSPTPSSLPSSFSAAFTHAREMADVLLNRKTGVSATDREELEGMLGVFGEEGV</sequence>
<dbReference type="Proteomes" id="UP000651452">
    <property type="component" value="Unassembled WGS sequence"/>
</dbReference>
<evidence type="ECO:0000256" key="1">
    <source>
        <dbReference type="SAM" id="MobiDB-lite"/>
    </source>
</evidence>
<keyword evidence="4" id="KW-1185">Reference proteome</keyword>
<feature type="compositionally biased region" description="Basic residues" evidence="1">
    <location>
        <begin position="161"/>
        <end position="176"/>
    </location>
</feature>
<dbReference type="OrthoDB" id="3944408at2759"/>
<dbReference type="AlphaFoldDB" id="A0A8H7J0U3"/>
<dbReference type="InterPro" id="IPR054505">
    <property type="entry name" value="Myb_DNA-bind_8"/>
</dbReference>
<comment type="caution">
    <text evidence="3">The sequence shown here is derived from an EMBL/GenBank/DDBJ whole genome shotgun (WGS) entry which is preliminary data.</text>
</comment>
<feature type="compositionally biased region" description="Low complexity" evidence="1">
    <location>
        <begin position="228"/>
        <end position="237"/>
    </location>
</feature>
<protein>
    <recommendedName>
        <fullName evidence="2">Myb-like DNA-binding domain-containing protein</fullName>
    </recommendedName>
</protein>
<feature type="domain" description="Myb-like DNA-binding" evidence="2">
    <location>
        <begin position="5"/>
        <end position="51"/>
    </location>
</feature>
<organism evidence="3 4">
    <name type="scientific">Ascochyta lentis</name>
    <dbReference type="NCBI Taxonomy" id="205686"/>
    <lineage>
        <taxon>Eukaryota</taxon>
        <taxon>Fungi</taxon>
        <taxon>Dikarya</taxon>
        <taxon>Ascomycota</taxon>
        <taxon>Pezizomycotina</taxon>
        <taxon>Dothideomycetes</taxon>
        <taxon>Pleosporomycetidae</taxon>
        <taxon>Pleosporales</taxon>
        <taxon>Pleosporineae</taxon>
        <taxon>Didymellaceae</taxon>
        <taxon>Ascochyta</taxon>
    </lineage>
</organism>
<reference evidence="3" key="2">
    <citation type="submission" date="2020-09" db="EMBL/GenBank/DDBJ databases">
        <title>Reference genome assembly for Australian Ascochyta lentis isolate Al4.</title>
        <authorList>
            <person name="Lee R.C."/>
            <person name="Farfan-Caceres L.M."/>
            <person name="Debler J.W."/>
            <person name="Williams A.H."/>
            <person name="Henares B.M."/>
        </authorList>
    </citation>
    <scope>NUCLEOTIDE SEQUENCE</scope>
    <source>
        <strain evidence="3">Al4</strain>
    </source>
</reference>